<proteinExistence type="predicted"/>
<name>A0ACC3MBV6_9PEZI</name>
<dbReference type="Proteomes" id="UP001281147">
    <property type="component" value="Unassembled WGS sequence"/>
</dbReference>
<sequence>MSMITATAWVPRGHAAAFPTKYVFDEDEYSRISKLAKLELDDAKEDLESARQAMSRIGGDDEAGGVKLDQPGASPEDDEAQSGAEDDDDDDLEEYDMENYDDEPVIEDDEEDADEAGPNDSIFGNIKGLAYYTDNKDDPYITLPEEGGEPDEEEREELQILATDNLILSARIEDEVAHLETYVYEDEADNLYVHHDVMLPAIPLCVEWVNARPNRSGQTGNFAAVGTMDPDIELWDLDIVDGMYPTAVLGQSSQTAAEVPSDLIAKKKKKKKSKKANDSYHVDSILALAANRHSSNLLASASADKTIKLWDLNTCTAAQSYSHHTDKVCALSWHPTQSSVLLSGSYDRTIVAADMRAPNSAVPRWGVESDVEQVRCDPHNDQHFYVSTENGILHCFDARQLPPSPEKSKALWTLQAHEGSLSCFSINPVVPGFIATGSTDRTVKLWNIVESAPSMVVSRDLGVGKVFSAHFAPDEAVAFRLAVAGSKGAVQVWDTSTNRAVREAFAGKVKMPVLDGEVKERLVGLPADDEEAEEEAEAEAAAEGNGEVGGWESMDED</sequence>
<organism evidence="1 2">
    <name type="scientific">Vermiconidia calcicola</name>
    <dbReference type="NCBI Taxonomy" id="1690605"/>
    <lineage>
        <taxon>Eukaryota</taxon>
        <taxon>Fungi</taxon>
        <taxon>Dikarya</taxon>
        <taxon>Ascomycota</taxon>
        <taxon>Pezizomycotina</taxon>
        <taxon>Dothideomycetes</taxon>
        <taxon>Dothideomycetidae</taxon>
        <taxon>Mycosphaerellales</taxon>
        <taxon>Extremaceae</taxon>
        <taxon>Vermiconidia</taxon>
    </lineage>
</organism>
<accession>A0ACC3MBV6</accession>
<evidence type="ECO:0000313" key="2">
    <source>
        <dbReference type="Proteomes" id="UP001281147"/>
    </source>
</evidence>
<keyword evidence="2" id="KW-1185">Reference proteome</keyword>
<comment type="caution">
    <text evidence="1">The sequence shown here is derived from an EMBL/GenBank/DDBJ whole genome shotgun (WGS) entry which is preliminary data.</text>
</comment>
<gene>
    <name evidence="1" type="primary">PWP1_2</name>
    <name evidence="1" type="ORF">LTR37_020720</name>
</gene>
<protein>
    <submittedName>
        <fullName evidence="1">rRNA-processing protein</fullName>
    </submittedName>
</protein>
<reference evidence="1" key="1">
    <citation type="submission" date="2023-07" db="EMBL/GenBank/DDBJ databases">
        <title>Black Yeasts Isolated from many extreme environments.</title>
        <authorList>
            <person name="Coleine C."/>
            <person name="Stajich J.E."/>
            <person name="Selbmann L."/>
        </authorList>
    </citation>
    <scope>NUCLEOTIDE SEQUENCE</scope>
    <source>
        <strain evidence="1">CCFEE 5714</strain>
    </source>
</reference>
<dbReference type="EMBL" id="JAUTXU010000385">
    <property type="protein sequence ID" value="KAK3681953.1"/>
    <property type="molecule type" value="Genomic_DNA"/>
</dbReference>
<evidence type="ECO:0000313" key="1">
    <source>
        <dbReference type="EMBL" id="KAK3681953.1"/>
    </source>
</evidence>